<keyword evidence="1" id="KW-0472">Membrane</keyword>
<sequence length="70" mass="8035">MTGIRSILFNILVRWSGISKSMVSFRVMFDCVLSLMIVLACCLFIYIHYISMGKFVGAILMDIYSTTYIH</sequence>
<proteinExistence type="predicted"/>
<protein>
    <submittedName>
        <fullName evidence="2">Uncharacterized protein</fullName>
    </submittedName>
</protein>
<name>A0A0E9RGD5_ANGAN</name>
<dbReference type="EMBL" id="GBXM01080730">
    <property type="protein sequence ID" value="JAH27847.1"/>
    <property type="molecule type" value="Transcribed_RNA"/>
</dbReference>
<evidence type="ECO:0000256" key="1">
    <source>
        <dbReference type="SAM" id="Phobius"/>
    </source>
</evidence>
<evidence type="ECO:0000313" key="2">
    <source>
        <dbReference type="EMBL" id="JAH27847.1"/>
    </source>
</evidence>
<dbReference type="AlphaFoldDB" id="A0A0E9RGD5"/>
<feature type="transmembrane region" description="Helical" evidence="1">
    <location>
        <begin position="27"/>
        <end position="47"/>
    </location>
</feature>
<accession>A0A0E9RGD5</accession>
<organism evidence="2">
    <name type="scientific">Anguilla anguilla</name>
    <name type="common">European freshwater eel</name>
    <name type="synonym">Muraena anguilla</name>
    <dbReference type="NCBI Taxonomy" id="7936"/>
    <lineage>
        <taxon>Eukaryota</taxon>
        <taxon>Metazoa</taxon>
        <taxon>Chordata</taxon>
        <taxon>Craniata</taxon>
        <taxon>Vertebrata</taxon>
        <taxon>Euteleostomi</taxon>
        <taxon>Actinopterygii</taxon>
        <taxon>Neopterygii</taxon>
        <taxon>Teleostei</taxon>
        <taxon>Anguilliformes</taxon>
        <taxon>Anguillidae</taxon>
        <taxon>Anguilla</taxon>
    </lineage>
</organism>
<reference evidence="2" key="1">
    <citation type="submission" date="2014-11" db="EMBL/GenBank/DDBJ databases">
        <authorList>
            <person name="Amaro Gonzalez C."/>
        </authorList>
    </citation>
    <scope>NUCLEOTIDE SEQUENCE</scope>
</reference>
<keyword evidence="1" id="KW-0812">Transmembrane</keyword>
<reference evidence="2" key="2">
    <citation type="journal article" date="2015" name="Fish Shellfish Immunol.">
        <title>Early steps in the European eel (Anguilla anguilla)-Vibrio vulnificus interaction in the gills: Role of the RtxA13 toxin.</title>
        <authorList>
            <person name="Callol A."/>
            <person name="Pajuelo D."/>
            <person name="Ebbesson L."/>
            <person name="Teles M."/>
            <person name="MacKenzie S."/>
            <person name="Amaro C."/>
        </authorList>
    </citation>
    <scope>NUCLEOTIDE SEQUENCE</scope>
</reference>
<keyword evidence="1" id="KW-1133">Transmembrane helix</keyword>